<accession>A0A915L9A6</accession>
<dbReference type="PROSITE" id="PS50850">
    <property type="entry name" value="MFS"/>
    <property type="match status" value="1"/>
</dbReference>
<proteinExistence type="predicted"/>
<sequence>MVSNRLDQRLQLLLALVKLRQTVDVDGEMTAMQNEADRLREMPRTSLGQLVGNPVTRWALIIAGIMMLSQQFSGINAVMFYSTQIFTQDAKLSPHAARMATIGVTLVNVLMTFVSMAVVDKAGRRSLHLGGLAGMFVSTVLLVLCLDMSGRSHQWAAYASIVFVILFVVAFALGPGPIPWFYSNELFEQGSRGIANSLVVAINWGAAYLVGQTFPHVQRLLGPFSCLVFSAFLVVFIAFTWKFVPETKGKSVDQVNQDLRRANRPSLYTLINHVTTDYRFFDPDQNQYKRRPIVKLDKSIWKDLKIKNYIENPAIFSQIPLAENLPTAKILPFRDSSVTFSFVEFKIFHKPSTPIFEEEARRRNLRSEIFYTKTVAIAPPALSPITKTFVESTLYLFSASRKKNFNAFWQSSNDVKNSCSGARRIRVEKYVTAAVNIKYGALMTFQIIGHINFDVDGIEKFVVNLNFVGVNPQIGHFSKICSLTRHFLHNAEILLGSQDIKRKNNREYRTCKV</sequence>
<dbReference type="InterPro" id="IPR005828">
    <property type="entry name" value="MFS_sugar_transport-like"/>
</dbReference>
<feature type="transmembrane region" description="Helical" evidence="6">
    <location>
        <begin position="220"/>
        <end position="241"/>
    </location>
</feature>
<keyword evidence="8" id="KW-1185">Reference proteome</keyword>
<keyword evidence="4 6" id="KW-1133">Transmembrane helix</keyword>
<organism evidence="8 9">
    <name type="scientific">Romanomermis culicivorax</name>
    <name type="common">Nematode worm</name>
    <dbReference type="NCBI Taxonomy" id="13658"/>
    <lineage>
        <taxon>Eukaryota</taxon>
        <taxon>Metazoa</taxon>
        <taxon>Ecdysozoa</taxon>
        <taxon>Nematoda</taxon>
        <taxon>Enoplea</taxon>
        <taxon>Dorylaimia</taxon>
        <taxon>Mermithida</taxon>
        <taxon>Mermithoidea</taxon>
        <taxon>Mermithidae</taxon>
        <taxon>Romanomermis</taxon>
    </lineage>
</organism>
<dbReference type="Proteomes" id="UP000887565">
    <property type="component" value="Unplaced"/>
</dbReference>
<keyword evidence="2" id="KW-0813">Transport</keyword>
<evidence type="ECO:0000313" key="9">
    <source>
        <dbReference type="WBParaSite" id="nRc.2.0.1.t47710-RA"/>
    </source>
</evidence>
<dbReference type="SUPFAM" id="SSF103473">
    <property type="entry name" value="MFS general substrate transporter"/>
    <property type="match status" value="1"/>
</dbReference>
<dbReference type="Pfam" id="PF00083">
    <property type="entry name" value="Sugar_tr"/>
    <property type="match status" value="1"/>
</dbReference>
<dbReference type="AlphaFoldDB" id="A0A915L9A6"/>
<dbReference type="PROSITE" id="PS00216">
    <property type="entry name" value="SUGAR_TRANSPORT_1"/>
    <property type="match status" value="1"/>
</dbReference>
<evidence type="ECO:0000256" key="1">
    <source>
        <dbReference type="ARBA" id="ARBA00004141"/>
    </source>
</evidence>
<dbReference type="Gene3D" id="1.20.1250.20">
    <property type="entry name" value="MFS general substrate transporter like domains"/>
    <property type="match status" value="1"/>
</dbReference>
<dbReference type="InterPro" id="IPR036259">
    <property type="entry name" value="MFS_trans_sf"/>
</dbReference>
<evidence type="ECO:0000256" key="5">
    <source>
        <dbReference type="ARBA" id="ARBA00023136"/>
    </source>
</evidence>
<evidence type="ECO:0000256" key="6">
    <source>
        <dbReference type="SAM" id="Phobius"/>
    </source>
</evidence>
<feature type="transmembrane region" description="Helical" evidence="6">
    <location>
        <begin position="155"/>
        <end position="173"/>
    </location>
</feature>
<feature type="transmembrane region" description="Helical" evidence="6">
    <location>
        <begin position="193"/>
        <end position="211"/>
    </location>
</feature>
<feature type="transmembrane region" description="Helical" evidence="6">
    <location>
        <begin position="99"/>
        <end position="119"/>
    </location>
</feature>
<dbReference type="PANTHER" id="PTHR23503:SF8">
    <property type="entry name" value="FACILITATED GLUCOSE TRANSPORTER PROTEIN 1"/>
    <property type="match status" value="1"/>
</dbReference>
<feature type="transmembrane region" description="Helical" evidence="6">
    <location>
        <begin position="125"/>
        <end position="146"/>
    </location>
</feature>
<dbReference type="GO" id="GO:0015149">
    <property type="term" value="F:hexose transmembrane transporter activity"/>
    <property type="evidence" value="ECO:0007669"/>
    <property type="project" value="TreeGrafter"/>
</dbReference>
<evidence type="ECO:0000256" key="4">
    <source>
        <dbReference type="ARBA" id="ARBA00022989"/>
    </source>
</evidence>
<dbReference type="WBParaSite" id="nRc.2.0.1.t47710-RA">
    <property type="protein sequence ID" value="nRc.2.0.1.t47710-RA"/>
    <property type="gene ID" value="nRc.2.0.1.g47710"/>
</dbReference>
<dbReference type="PANTHER" id="PTHR23503">
    <property type="entry name" value="SOLUTE CARRIER FAMILY 2"/>
    <property type="match status" value="1"/>
</dbReference>
<evidence type="ECO:0000259" key="7">
    <source>
        <dbReference type="PROSITE" id="PS50850"/>
    </source>
</evidence>
<keyword evidence="5 6" id="KW-0472">Membrane</keyword>
<dbReference type="InterPro" id="IPR003663">
    <property type="entry name" value="Sugar/inositol_transpt"/>
</dbReference>
<evidence type="ECO:0000256" key="2">
    <source>
        <dbReference type="ARBA" id="ARBA00022448"/>
    </source>
</evidence>
<evidence type="ECO:0000313" key="8">
    <source>
        <dbReference type="Proteomes" id="UP000887565"/>
    </source>
</evidence>
<dbReference type="PRINTS" id="PR00171">
    <property type="entry name" value="SUGRTRNSPORT"/>
</dbReference>
<reference evidence="9" key="1">
    <citation type="submission" date="2022-11" db="UniProtKB">
        <authorList>
            <consortium name="WormBaseParasite"/>
        </authorList>
    </citation>
    <scope>IDENTIFICATION</scope>
</reference>
<comment type="subcellular location">
    <subcellularLocation>
        <location evidence="1">Membrane</location>
        <topology evidence="1">Multi-pass membrane protein</topology>
    </subcellularLocation>
</comment>
<evidence type="ECO:0000256" key="3">
    <source>
        <dbReference type="ARBA" id="ARBA00022692"/>
    </source>
</evidence>
<dbReference type="InterPro" id="IPR045263">
    <property type="entry name" value="GLUT"/>
</dbReference>
<feature type="transmembrane region" description="Helical" evidence="6">
    <location>
        <begin position="58"/>
        <end position="78"/>
    </location>
</feature>
<protein>
    <submittedName>
        <fullName evidence="9">Major facilitator superfamily (MFS) profile domain-containing protein</fullName>
    </submittedName>
</protein>
<keyword evidence="3 6" id="KW-0812">Transmembrane</keyword>
<name>A0A915L9A6_ROMCU</name>
<dbReference type="InterPro" id="IPR005829">
    <property type="entry name" value="Sugar_transporter_CS"/>
</dbReference>
<dbReference type="InterPro" id="IPR020846">
    <property type="entry name" value="MFS_dom"/>
</dbReference>
<feature type="domain" description="Major facilitator superfamily (MFS) profile" evidence="7">
    <location>
        <begin position="1"/>
        <end position="248"/>
    </location>
</feature>
<dbReference type="GO" id="GO:0016020">
    <property type="term" value="C:membrane"/>
    <property type="evidence" value="ECO:0007669"/>
    <property type="project" value="UniProtKB-SubCell"/>
</dbReference>